<name>A0A4R7PZV5_9FLAO</name>
<comment type="caution">
    <text evidence="2">The sequence shown here is derived from an EMBL/GenBank/DDBJ whole genome shotgun (WGS) entry which is preliminary data.</text>
</comment>
<gene>
    <name evidence="2" type="ORF">BXY82_1731</name>
</gene>
<sequence>MIDATELVDNDFLRQFELKVDDDIAKIEYSLQDRKIFLTKMVIPESIAAEEFENEFLTLVFENILERNISVVPTSPEIAKFLRRNRKYKKMLPVGIRI</sequence>
<keyword evidence="3" id="KW-1185">Reference proteome</keyword>
<dbReference type="Proteomes" id="UP000294689">
    <property type="component" value="Unassembled WGS sequence"/>
</dbReference>
<evidence type="ECO:0000313" key="3">
    <source>
        <dbReference type="Proteomes" id="UP000294689"/>
    </source>
</evidence>
<evidence type="ECO:0000259" key="1">
    <source>
        <dbReference type="PROSITE" id="PS51729"/>
    </source>
</evidence>
<dbReference type="Gene3D" id="3.40.630.30">
    <property type="match status" value="1"/>
</dbReference>
<reference evidence="2 3" key="1">
    <citation type="submission" date="2019-03" db="EMBL/GenBank/DDBJ databases">
        <title>Genomic Encyclopedia of Archaeal and Bacterial Type Strains, Phase II (KMG-II): from individual species to whole genera.</title>
        <authorList>
            <person name="Goeker M."/>
        </authorList>
    </citation>
    <scope>NUCLEOTIDE SEQUENCE [LARGE SCALE GENOMIC DNA]</scope>
    <source>
        <strain evidence="2 3">DSM 28135</strain>
    </source>
</reference>
<evidence type="ECO:0000313" key="2">
    <source>
        <dbReference type="EMBL" id="TDU39701.1"/>
    </source>
</evidence>
<dbReference type="InterPro" id="IPR031165">
    <property type="entry name" value="GNAT_YJDJ"/>
</dbReference>
<dbReference type="PROSITE" id="PS51729">
    <property type="entry name" value="GNAT_YJDJ"/>
    <property type="match status" value="1"/>
</dbReference>
<organism evidence="2 3">
    <name type="scientific">Gelidibacter sediminis</name>
    <dbReference type="NCBI Taxonomy" id="1608710"/>
    <lineage>
        <taxon>Bacteria</taxon>
        <taxon>Pseudomonadati</taxon>
        <taxon>Bacteroidota</taxon>
        <taxon>Flavobacteriia</taxon>
        <taxon>Flavobacteriales</taxon>
        <taxon>Flavobacteriaceae</taxon>
        <taxon>Gelidibacter</taxon>
    </lineage>
</organism>
<dbReference type="AlphaFoldDB" id="A0A4R7PZV5"/>
<proteinExistence type="predicted"/>
<dbReference type="InterPro" id="IPR016181">
    <property type="entry name" value="Acyl_CoA_acyltransferase"/>
</dbReference>
<dbReference type="EMBL" id="SOBW01000008">
    <property type="protein sequence ID" value="TDU39701.1"/>
    <property type="molecule type" value="Genomic_DNA"/>
</dbReference>
<protein>
    <recommendedName>
        <fullName evidence="1">N-acetyltransferase domain-containing protein</fullName>
    </recommendedName>
</protein>
<feature type="domain" description="N-acetyltransferase" evidence="1">
    <location>
        <begin position="8"/>
        <end position="93"/>
    </location>
</feature>
<dbReference type="Pfam" id="PF14542">
    <property type="entry name" value="Acetyltransf_CG"/>
    <property type="match status" value="1"/>
</dbReference>
<dbReference type="RefSeq" id="WP_208293689.1">
    <property type="nucleotide sequence ID" value="NZ_SOBW01000008.1"/>
</dbReference>
<accession>A0A4R7PZV5</accession>
<dbReference type="SUPFAM" id="SSF55729">
    <property type="entry name" value="Acyl-CoA N-acyltransferases (Nat)"/>
    <property type="match status" value="1"/>
</dbReference>